<dbReference type="InterPro" id="IPR007867">
    <property type="entry name" value="GMC_OxRtase_C"/>
</dbReference>
<keyword evidence="5" id="KW-0560">Oxidoreductase</keyword>
<dbReference type="PANTHER" id="PTHR42784:SF1">
    <property type="entry name" value="PYRANOSE 2-OXIDASE"/>
    <property type="match status" value="1"/>
</dbReference>
<evidence type="ECO:0000256" key="5">
    <source>
        <dbReference type="ARBA" id="ARBA00023002"/>
    </source>
</evidence>
<dbReference type="RefSeq" id="WP_348269000.1">
    <property type="nucleotide sequence ID" value="NZ_CP121194.1"/>
</dbReference>
<accession>A0AAU7DCB5</accession>
<dbReference type="InterPro" id="IPR051473">
    <property type="entry name" value="P2Ox-like"/>
</dbReference>
<feature type="domain" description="FAD-binding" evidence="6">
    <location>
        <begin position="6"/>
        <end position="36"/>
    </location>
</feature>
<sequence>MAEEIVDVLIIGSGHSGGMAAKILTEKGISCLMLNAGPVADVHKDTESKPAYALPFRGFSQPGRLPHVFQSNEFNANTWVDEQEVPYTFDPEHPYNWVRVRLFGGRSLFWSRQSFRLSDYEFKGKSHDGYGDDWPISLADLAPYYSRVEKIFRVRGRAYGLPQYPDGNFVQDNSPWTGCMQRFVNAGKQAGIPVCKARSSLGVDGLASSVNLLLPDAFATGKLQAIPNVVVRELTVDKNTGLVNEAHFVDRISRREMSVKARVVVLAAGTLESTRLLLNSKLANSSGVMGHYLIDQIYGAGMTCSVPEARDGRSTPELIGGSALIPRFRNLNTKAKNFIRGYALNVYSSGGAIDPRNFAAYGEDLQKKLDSYHGSVFATGIMGEVLARYENHVSIDKNVVDAWDIPALHIQTKYTDNEFNMARDAVDTSIALAEAAGFEVLSKNYDPNPPGYSIHELGTCRMGDNPKTSVLNKWSQSHDIKNLIVVDGASFVSSGWQNPTMTIVSLAMRASEHLAEQMRQGNV</sequence>
<proteinExistence type="inferred from homology"/>
<comment type="similarity">
    <text evidence="2">Belongs to the GMC oxidoreductase family.</text>
</comment>
<evidence type="ECO:0000256" key="1">
    <source>
        <dbReference type="ARBA" id="ARBA00001974"/>
    </source>
</evidence>
<dbReference type="EMBL" id="CP121195">
    <property type="protein sequence ID" value="XBH14991.1"/>
    <property type="molecule type" value="Genomic_DNA"/>
</dbReference>
<evidence type="ECO:0000256" key="4">
    <source>
        <dbReference type="ARBA" id="ARBA00022827"/>
    </source>
</evidence>
<dbReference type="Pfam" id="PF05199">
    <property type="entry name" value="GMC_oxred_C"/>
    <property type="match status" value="1"/>
</dbReference>
<dbReference type="PANTHER" id="PTHR42784">
    <property type="entry name" value="PYRANOSE 2-OXIDASE"/>
    <property type="match status" value="1"/>
</dbReference>
<dbReference type="SUPFAM" id="SSF51905">
    <property type="entry name" value="FAD/NAD(P)-binding domain"/>
    <property type="match status" value="1"/>
</dbReference>
<evidence type="ECO:0000256" key="3">
    <source>
        <dbReference type="ARBA" id="ARBA00022630"/>
    </source>
</evidence>
<organism evidence="8">
    <name type="scientific">Edaphobacter paludis</name>
    <dbReference type="NCBI Taxonomy" id="3035702"/>
    <lineage>
        <taxon>Bacteria</taxon>
        <taxon>Pseudomonadati</taxon>
        <taxon>Acidobacteriota</taxon>
        <taxon>Terriglobia</taxon>
        <taxon>Terriglobales</taxon>
        <taxon>Acidobacteriaceae</taxon>
        <taxon>Edaphobacter</taxon>
    </lineage>
</organism>
<dbReference type="GO" id="GO:0071949">
    <property type="term" value="F:FAD binding"/>
    <property type="evidence" value="ECO:0007669"/>
    <property type="project" value="InterPro"/>
</dbReference>
<evidence type="ECO:0000313" key="9">
    <source>
        <dbReference type="EMBL" id="XBH14991.1"/>
    </source>
</evidence>
<comment type="cofactor">
    <cofactor evidence="1">
        <name>FAD</name>
        <dbReference type="ChEBI" id="CHEBI:57692"/>
    </cofactor>
</comment>
<evidence type="ECO:0000259" key="6">
    <source>
        <dbReference type="Pfam" id="PF01494"/>
    </source>
</evidence>
<dbReference type="Pfam" id="PF01494">
    <property type="entry name" value="FAD_binding_3"/>
    <property type="match status" value="1"/>
</dbReference>
<dbReference type="KEGG" id="epl:P4G45_07225"/>
<feature type="domain" description="Glucose-methanol-choline oxidoreductase C-terminal" evidence="7">
    <location>
        <begin position="390"/>
        <end position="507"/>
    </location>
</feature>
<dbReference type="Gene3D" id="3.50.50.60">
    <property type="entry name" value="FAD/NAD(P)-binding domain"/>
    <property type="match status" value="2"/>
</dbReference>
<keyword evidence="4" id="KW-0274">FAD</keyword>
<dbReference type="InterPro" id="IPR002938">
    <property type="entry name" value="FAD-bd"/>
</dbReference>
<name>A0AAU7D2N8_9BACT</name>
<reference evidence="8" key="1">
    <citation type="submission" date="2023-03" db="EMBL/GenBank/DDBJ databases">
        <title>Edaphobacter sp.</title>
        <authorList>
            <person name="Huber K.J."/>
            <person name="Papendorf J."/>
            <person name="Pilke C."/>
            <person name="Bunk B."/>
            <person name="Sproeer C."/>
            <person name="Pester M."/>
        </authorList>
    </citation>
    <scope>NUCLEOTIDE SEQUENCE</scope>
    <source>
        <strain evidence="8">DSM 109919</strain>
        <strain evidence="9">DSM 109920</strain>
    </source>
</reference>
<evidence type="ECO:0000259" key="7">
    <source>
        <dbReference type="Pfam" id="PF05199"/>
    </source>
</evidence>
<dbReference type="PRINTS" id="PR00420">
    <property type="entry name" value="RNGMNOXGNASE"/>
</dbReference>
<evidence type="ECO:0000256" key="2">
    <source>
        <dbReference type="ARBA" id="ARBA00010790"/>
    </source>
</evidence>
<gene>
    <name evidence="8" type="ORF">P4G45_07225</name>
    <name evidence="9" type="ORF">P8936_07460</name>
</gene>
<dbReference type="AlphaFoldDB" id="A0AAU7D2N8"/>
<keyword evidence="3" id="KW-0285">Flavoprotein</keyword>
<dbReference type="InterPro" id="IPR036188">
    <property type="entry name" value="FAD/NAD-bd_sf"/>
</dbReference>
<accession>A0AAU7D2N8</accession>
<dbReference type="SUPFAM" id="SSF54373">
    <property type="entry name" value="FAD-linked reductases, C-terminal domain"/>
    <property type="match status" value="1"/>
</dbReference>
<protein>
    <submittedName>
        <fullName evidence="8">GMC family oxidoreductase</fullName>
    </submittedName>
</protein>
<dbReference type="EMBL" id="CP121194">
    <property type="protein sequence ID" value="XBH11508.1"/>
    <property type="molecule type" value="Genomic_DNA"/>
</dbReference>
<evidence type="ECO:0000313" key="8">
    <source>
        <dbReference type="EMBL" id="XBH11508.1"/>
    </source>
</evidence>
<dbReference type="GO" id="GO:0016614">
    <property type="term" value="F:oxidoreductase activity, acting on CH-OH group of donors"/>
    <property type="evidence" value="ECO:0007669"/>
    <property type="project" value="InterPro"/>
</dbReference>